<feature type="transmembrane region" description="Helical" evidence="1">
    <location>
        <begin position="92"/>
        <end position="117"/>
    </location>
</feature>
<keyword evidence="1" id="KW-0812">Transmembrane</keyword>
<sequence length="157" mass="16997">MSHTIRFRDSFVSGTINGIINGAIAWHTFGNQESVPISLNSISNTANTVWGEAISLTFGLGIILSLITAMILKRSLQKSANPQLSSTLPPLFPTITVIALNTAASLFGWFVVLAILWTRFFGEVYVSPLFASMLVGVFAILITALVEVKTKKAILKQ</sequence>
<evidence type="ECO:0000313" key="3">
    <source>
        <dbReference type="Proteomes" id="UP000480943"/>
    </source>
</evidence>
<evidence type="ECO:0000313" key="2">
    <source>
        <dbReference type="EMBL" id="KAB1179429.1"/>
    </source>
</evidence>
<name>A0AAD3WUI3_PHODD</name>
<accession>A0AAD3WUI3</accession>
<reference evidence="2 3" key="1">
    <citation type="submission" date="2019-09" db="EMBL/GenBank/DDBJ databases">
        <title>Photobacterium damselae subsp. damselae CDC-2227-81, a human clinical isolate.</title>
        <authorList>
            <person name="Osorio C.R."/>
        </authorList>
    </citation>
    <scope>NUCLEOTIDE SEQUENCE [LARGE SCALE GENOMIC DNA]</scope>
    <source>
        <strain evidence="2 3">CDC-2227-81</strain>
    </source>
</reference>
<dbReference type="EMBL" id="VZUQ01000071">
    <property type="protein sequence ID" value="KAB1179429.1"/>
    <property type="molecule type" value="Genomic_DNA"/>
</dbReference>
<gene>
    <name evidence="2" type="ORF">F6450_13765</name>
</gene>
<evidence type="ECO:0000256" key="1">
    <source>
        <dbReference type="SAM" id="Phobius"/>
    </source>
</evidence>
<organism evidence="2 3">
    <name type="scientific">Photobacterium damselae subsp. damselae</name>
    <name type="common">Listonella damsela</name>
    <dbReference type="NCBI Taxonomy" id="85581"/>
    <lineage>
        <taxon>Bacteria</taxon>
        <taxon>Pseudomonadati</taxon>
        <taxon>Pseudomonadota</taxon>
        <taxon>Gammaproteobacteria</taxon>
        <taxon>Vibrionales</taxon>
        <taxon>Vibrionaceae</taxon>
        <taxon>Photobacterium</taxon>
    </lineage>
</organism>
<feature type="transmembrane region" description="Helical" evidence="1">
    <location>
        <begin position="49"/>
        <end position="72"/>
    </location>
</feature>
<dbReference type="Proteomes" id="UP000480943">
    <property type="component" value="Unassembled WGS sequence"/>
</dbReference>
<dbReference type="RefSeq" id="WP_106142958.1">
    <property type="nucleotide sequence ID" value="NZ_CP090495.1"/>
</dbReference>
<proteinExistence type="predicted"/>
<dbReference type="AlphaFoldDB" id="A0AAD3WUI3"/>
<feature type="transmembrane region" description="Helical" evidence="1">
    <location>
        <begin position="129"/>
        <end position="148"/>
    </location>
</feature>
<keyword evidence="1" id="KW-1133">Transmembrane helix</keyword>
<comment type="caution">
    <text evidence="2">The sequence shown here is derived from an EMBL/GenBank/DDBJ whole genome shotgun (WGS) entry which is preliminary data.</text>
</comment>
<keyword evidence="1" id="KW-0472">Membrane</keyword>
<protein>
    <submittedName>
        <fullName evidence="2">Permease</fullName>
    </submittedName>
</protein>